<dbReference type="GO" id="GO:0042274">
    <property type="term" value="P:ribosomal small subunit biogenesis"/>
    <property type="evidence" value="ECO:0007669"/>
    <property type="project" value="TreeGrafter"/>
</dbReference>
<comment type="function">
    <text evidence="7">One of the primary rRNA binding proteins, it binds directly to 16S rRNA where it nucleates assembly of the body of the 30S subunit.</text>
</comment>
<dbReference type="Gene3D" id="1.10.1050.10">
    <property type="entry name" value="Ribosomal Protein S4 Delta 41, Chain A, domain 1"/>
    <property type="match status" value="1"/>
</dbReference>
<dbReference type="PROSITE" id="PS50889">
    <property type="entry name" value="S4"/>
    <property type="match status" value="1"/>
</dbReference>
<dbReference type="EMBL" id="FNQN01000006">
    <property type="protein sequence ID" value="SEA49579.1"/>
    <property type="molecule type" value="Genomic_DNA"/>
</dbReference>
<evidence type="ECO:0000256" key="6">
    <source>
        <dbReference type="ARBA" id="ARBA00035254"/>
    </source>
</evidence>
<feature type="domain" description="Small ribosomal subunit protein uS4 N-terminal" evidence="10">
    <location>
        <begin position="3"/>
        <end position="95"/>
    </location>
</feature>
<dbReference type="InterPro" id="IPR005709">
    <property type="entry name" value="Ribosomal_uS4_bac-type"/>
</dbReference>
<evidence type="ECO:0000256" key="2">
    <source>
        <dbReference type="ARBA" id="ARBA00022730"/>
    </source>
</evidence>
<dbReference type="GO" id="GO:0019843">
    <property type="term" value="F:rRNA binding"/>
    <property type="evidence" value="ECO:0007669"/>
    <property type="project" value="UniProtKB-UniRule"/>
</dbReference>
<evidence type="ECO:0000256" key="4">
    <source>
        <dbReference type="ARBA" id="ARBA00022980"/>
    </source>
</evidence>
<dbReference type="Pfam" id="PF01479">
    <property type="entry name" value="S4"/>
    <property type="match status" value="1"/>
</dbReference>
<reference evidence="11 12" key="1">
    <citation type="submission" date="2016-10" db="EMBL/GenBank/DDBJ databases">
        <authorList>
            <person name="de Groot N.N."/>
        </authorList>
    </citation>
    <scope>NUCLEOTIDE SEQUENCE [LARGE SCALE GENOMIC DNA]</scope>
    <source>
        <strain evidence="11 12">DSM 7343</strain>
    </source>
</reference>
<organism evidence="11 12">
    <name type="scientific">Desulfuromusa kysingii</name>
    <dbReference type="NCBI Taxonomy" id="37625"/>
    <lineage>
        <taxon>Bacteria</taxon>
        <taxon>Pseudomonadati</taxon>
        <taxon>Thermodesulfobacteriota</taxon>
        <taxon>Desulfuromonadia</taxon>
        <taxon>Desulfuromonadales</taxon>
        <taxon>Geopsychrobacteraceae</taxon>
        <taxon>Desulfuromusa</taxon>
    </lineage>
</organism>
<dbReference type="Proteomes" id="UP000199409">
    <property type="component" value="Unassembled WGS sequence"/>
</dbReference>
<dbReference type="OrthoDB" id="9803672at2"/>
<keyword evidence="5 7" id="KW-0687">Ribonucleoprotein</keyword>
<evidence type="ECO:0000256" key="8">
    <source>
        <dbReference type="RuleBase" id="RU003699"/>
    </source>
</evidence>
<dbReference type="PANTHER" id="PTHR11831">
    <property type="entry name" value="30S 40S RIBOSOMAL PROTEIN"/>
    <property type="match status" value="1"/>
</dbReference>
<dbReference type="HAMAP" id="MF_01306_B">
    <property type="entry name" value="Ribosomal_uS4_B"/>
    <property type="match status" value="1"/>
</dbReference>
<evidence type="ECO:0000313" key="11">
    <source>
        <dbReference type="EMBL" id="SEA49579.1"/>
    </source>
</evidence>
<dbReference type="InterPro" id="IPR018079">
    <property type="entry name" value="Ribosomal_uS4_CS"/>
</dbReference>
<accession>A0A1H4BN71</accession>
<sequence>MAKFTGPKGKIVRRFGVNLYGNPKFDQLLQRRNQKPGQHGSAQGHRRISEYALQLTEKQKLRHSYCLLEKQFRKIFKKAEQQKGVTGDNLLSLLERRLDTLLFRSGFGCTMMQARQLINHGHIKVNDRCVDIASFMVKTGDRISVRDSEKSRVLIARLLNDNLRFIGAQWFSVDKSTLTVVVNHLPQRNEIESFADENMVIEFYSK</sequence>
<dbReference type="InterPro" id="IPR002942">
    <property type="entry name" value="S4_RNA-bd"/>
</dbReference>
<dbReference type="GO" id="GO:0006412">
    <property type="term" value="P:translation"/>
    <property type="evidence" value="ECO:0007669"/>
    <property type="project" value="UniProtKB-UniRule"/>
</dbReference>
<evidence type="ECO:0000259" key="9">
    <source>
        <dbReference type="SMART" id="SM00363"/>
    </source>
</evidence>
<dbReference type="InterPro" id="IPR022801">
    <property type="entry name" value="Ribosomal_uS4"/>
</dbReference>
<name>A0A1H4BN71_9BACT</name>
<dbReference type="STRING" id="37625.SAMN05660420_02294"/>
<dbReference type="SMART" id="SM00363">
    <property type="entry name" value="S4"/>
    <property type="match status" value="1"/>
</dbReference>
<keyword evidence="12" id="KW-1185">Reference proteome</keyword>
<dbReference type="RefSeq" id="WP_092348439.1">
    <property type="nucleotide sequence ID" value="NZ_FNQN01000006.1"/>
</dbReference>
<dbReference type="FunFam" id="3.10.290.10:FF:000001">
    <property type="entry name" value="30S ribosomal protein S4"/>
    <property type="match status" value="1"/>
</dbReference>
<evidence type="ECO:0000256" key="1">
    <source>
        <dbReference type="ARBA" id="ARBA00007465"/>
    </source>
</evidence>
<dbReference type="Gene3D" id="3.10.290.10">
    <property type="entry name" value="RNA-binding S4 domain"/>
    <property type="match status" value="1"/>
</dbReference>
<comment type="similarity">
    <text evidence="1 7 8">Belongs to the universal ribosomal protein uS4 family.</text>
</comment>
<dbReference type="SMART" id="SM01390">
    <property type="entry name" value="Ribosomal_S4"/>
    <property type="match status" value="1"/>
</dbReference>
<dbReference type="NCBIfam" id="NF003717">
    <property type="entry name" value="PRK05327.1"/>
    <property type="match status" value="1"/>
</dbReference>
<dbReference type="InterPro" id="IPR036986">
    <property type="entry name" value="S4_RNA-bd_sf"/>
</dbReference>
<proteinExistence type="inferred from homology"/>
<dbReference type="SUPFAM" id="SSF55174">
    <property type="entry name" value="Alpha-L RNA-binding motif"/>
    <property type="match status" value="1"/>
</dbReference>
<keyword evidence="2 7" id="KW-0699">rRNA-binding</keyword>
<evidence type="ECO:0000256" key="3">
    <source>
        <dbReference type="ARBA" id="ARBA00022884"/>
    </source>
</evidence>
<comment type="function">
    <text evidence="7">With S5 and S12 plays an important role in translational accuracy.</text>
</comment>
<dbReference type="Pfam" id="PF00163">
    <property type="entry name" value="Ribosomal_S4"/>
    <property type="match status" value="1"/>
</dbReference>
<dbReference type="NCBIfam" id="TIGR01017">
    <property type="entry name" value="rpsD_bact"/>
    <property type="match status" value="1"/>
</dbReference>
<gene>
    <name evidence="7" type="primary">rpsD</name>
    <name evidence="11" type="ORF">SAMN05660420_02294</name>
</gene>
<protein>
    <recommendedName>
        <fullName evidence="6 7">Small ribosomal subunit protein uS4</fullName>
    </recommendedName>
</protein>
<feature type="domain" description="RNA-binding S4" evidence="9">
    <location>
        <begin position="96"/>
        <end position="159"/>
    </location>
</feature>
<evidence type="ECO:0000256" key="7">
    <source>
        <dbReference type="HAMAP-Rule" id="MF_01306"/>
    </source>
</evidence>
<dbReference type="PANTHER" id="PTHR11831:SF4">
    <property type="entry name" value="SMALL RIBOSOMAL SUBUNIT PROTEIN US4M"/>
    <property type="match status" value="1"/>
</dbReference>
<keyword evidence="4 7" id="KW-0689">Ribosomal protein</keyword>
<dbReference type="AlphaFoldDB" id="A0A1H4BN71"/>
<evidence type="ECO:0000259" key="10">
    <source>
        <dbReference type="SMART" id="SM01390"/>
    </source>
</evidence>
<dbReference type="InterPro" id="IPR001912">
    <property type="entry name" value="Ribosomal_uS4_N"/>
</dbReference>
<dbReference type="PROSITE" id="PS00632">
    <property type="entry name" value="RIBOSOMAL_S4"/>
    <property type="match status" value="1"/>
</dbReference>
<dbReference type="GO" id="GO:0003735">
    <property type="term" value="F:structural constituent of ribosome"/>
    <property type="evidence" value="ECO:0007669"/>
    <property type="project" value="InterPro"/>
</dbReference>
<dbReference type="GO" id="GO:0015935">
    <property type="term" value="C:small ribosomal subunit"/>
    <property type="evidence" value="ECO:0007669"/>
    <property type="project" value="InterPro"/>
</dbReference>
<comment type="subunit">
    <text evidence="7">Part of the 30S ribosomal subunit. Contacts protein S5. The interaction surface between S4 and S5 is involved in control of translational fidelity.</text>
</comment>
<keyword evidence="3 7" id="KW-0694">RNA-binding</keyword>
<evidence type="ECO:0000256" key="5">
    <source>
        <dbReference type="ARBA" id="ARBA00023274"/>
    </source>
</evidence>
<dbReference type="CDD" id="cd00165">
    <property type="entry name" value="S4"/>
    <property type="match status" value="1"/>
</dbReference>
<evidence type="ECO:0000313" key="12">
    <source>
        <dbReference type="Proteomes" id="UP000199409"/>
    </source>
</evidence>